<keyword evidence="2" id="KW-0413">Isomerase</keyword>
<gene>
    <name evidence="3" type="ORF">B842_05660</name>
</gene>
<dbReference type="Pfam" id="PF04303">
    <property type="entry name" value="PrpF"/>
    <property type="match status" value="2"/>
</dbReference>
<dbReference type="GO" id="GO:0016853">
    <property type="term" value="F:isomerase activity"/>
    <property type="evidence" value="ECO:0007669"/>
    <property type="project" value="UniProtKB-KW"/>
</dbReference>
<accession>A0A0B5D2N7</accession>
<dbReference type="Gene3D" id="3.10.310.10">
    <property type="entry name" value="Diaminopimelate Epimerase, Chain A, domain 1"/>
    <property type="match status" value="2"/>
</dbReference>
<evidence type="ECO:0000313" key="3">
    <source>
        <dbReference type="EMBL" id="AJE32981.1"/>
    </source>
</evidence>
<reference evidence="3 4" key="1">
    <citation type="submission" date="2013-04" db="EMBL/GenBank/DDBJ databases">
        <title>Complete genome sequence of Corynebacterium humireducens DSM 45392(T), isolated from a wastewater-fed microbial fuel cell.</title>
        <authorList>
            <person name="Ruckert C."/>
            <person name="Albersmeier A."/>
            <person name="Kalinowski J."/>
        </authorList>
    </citation>
    <scope>NUCLEOTIDE SEQUENCE [LARGE SCALE GENOMIC DNA]</scope>
    <source>
        <strain evidence="4">MFC-5</strain>
    </source>
</reference>
<evidence type="ECO:0000256" key="2">
    <source>
        <dbReference type="ARBA" id="ARBA00023235"/>
    </source>
</evidence>
<dbReference type="SUPFAM" id="SSF54506">
    <property type="entry name" value="Diaminopimelate epimerase-like"/>
    <property type="match status" value="2"/>
</dbReference>
<dbReference type="Proteomes" id="UP000031524">
    <property type="component" value="Chromosome"/>
</dbReference>
<sequence>MSTRTLPVSIVRGGTSRAVFLPMSALPESQAARDELCLRLIGSPDPQAVDGLGGGVSSNSKVMFVGPSDRADLETLFAQVSPTEASVDWTGNCGNISSAVLHYARHTGLFPGDRARVWNRNSEALFELVLLDDHVDMRFLSPGGEKCGEIFPVGRRCEVDGLEVSLIDVANPIVIVRAADVGVDPALGMAGLNSDATLLERLERLRVAAGRAMGLQPSKVIPRVAMVAPGADLRVVMTSVGRVHHALPGTGILALAGAVALGGTVIDDVLDGRPDTLTLQHFKGDVEVSASADGDTLDWVALPRTARILLSGEAYV</sequence>
<dbReference type="PANTHER" id="PTHR43709">
    <property type="entry name" value="ACONITATE ISOMERASE-RELATED"/>
    <property type="match status" value="1"/>
</dbReference>
<evidence type="ECO:0000313" key="4">
    <source>
        <dbReference type="Proteomes" id="UP000031524"/>
    </source>
</evidence>
<dbReference type="AlphaFoldDB" id="A0A0B5D2N7"/>
<dbReference type="RefSeq" id="WP_040085657.1">
    <property type="nucleotide sequence ID" value="NZ_BCSU01000002.1"/>
</dbReference>
<comment type="similarity">
    <text evidence="1">Belongs to the PrpF family.</text>
</comment>
<dbReference type="OrthoDB" id="9779763at2"/>
<proteinExistence type="inferred from homology"/>
<dbReference type="PANTHER" id="PTHR43709:SF2">
    <property type="entry name" value="DUF453 DOMAIN PROTEIN (AFU_ORTHOLOGUE AFUA_6G00360)"/>
    <property type="match status" value="1"/>
</dbReference>
<dbReference type="KEGG" id="chm:B842_05660"/>
<protein>
    <submittedName>
        <fullName evidence="3">Uncharacterized protein</fullName>
    </submittedName>
</protein>
<dbReference type="HOGENOM" id="CLU_026443_2_1_11"/>
<evidence type="ECO:0000256" key="1">
    <source>
        <dbReference type="ARBA" id="ARBA00007673"/>
    </source>
</evidence>
<keyword evidence="4" id="KW-1185">Reference proteome</keyword>
<dbReference type="InterPro" id="IPR007400">
    <property type="entry name" value="PrpF-like"/>
</dbReference>
<dbReference type="EMBL" id="CP005286">
    <property type="protein sequence ID" value="AJE32981.1"/>
    <property type="molecule type" value="Genomic_DNA"/>
</dbReference>
<name>A0A0B5D2N7_9CORY</name>
<organism evidence="3 4">
    <name type="scientific">Corynebacterium humireducens NBRC 106098 = DSM 45392</name>
    <dbReference type="NCBI Taxonomy" id="1223515"/>
    <lineage>
        <taxon>Bacteria</taxon>
        <taxon>Bacillati</taxon>
        <taxon>Actinomycetota</taxon>
        <taxon>Actinomycetes</taxon>
        <taxon>Mycobacteriales</taxon>
        <taxon>Corynebacteriaceae</taxon>
        <taxon>Corynebacterium</taxon>
    </lineage>
</organism>
<dbReference type="STRING" id="1223515.B842_05660"/>